<dbReference type="InterPro" id="IPR051989">
    <property type="entry name" value="FKBP-like_isomerase"/>
</dbReference>
<evidence type="ECO:0000256" key="1">
    <source>
        <dbReference type="ARBA" id="ARBA00000971"/>
    </source>
</evidence>
<keyword evidence="11 13" id="KW-0413">Isomerase</keyword>
<evidence type="ECO:0000256" key="13">
    <source>
        <dbReference type="PROSITE-ProRule" id="PRU00277"/>
    </source>
</evidence>
<gene>
    <name evidence="17" type="ORF">KIL84_002356</name>
</gene>
<dbReference type="PANTHER" id="PTHR46046:SF3">
    <property type="entry name" value="PEPTIDYL-PROLYL CIS-TRANS ISOMERASE FKBP10"/>
    <property type="match status" value="1"/>
</dbReference>
<comment type="function">
    <text evidence="12">PPIases accelerate the folding of proteins during protein synthesis.</text>
</comment>
<dbReference type="Pfam" id="PF00254">
    <property type="entry name" value="FKBP_C"/>
    <property type="match status" value="4"/>
</dbReference>
<evidence type="ECO:0000256" key="8">
    <source>
        <dbReference type="ARBA" id="ARBA00022837"/>
    </source>
</evidence>
<comment type="caution">
    <text evidence="17">The sequence shown here is derived from an EMBL/GenBank/DDBJ whole genome shotgun (WGS) entry which is preliminary data.</text>
</comment>
<evidence type="ECO:0000256" key="4">
    <source>
        <dbReference type="ARBA" id="ARBA00022723"/>
    </source>
</evidence>
<dbReference type="GO" id="GO:0003755">
    <property type="term" value="F:peptidyl-prolyl cis-trans isomerase activity"/>
    <property type="evidence" value="ECO:0007669"/>
    <property type="project" value="UniProtKB-KW"/>
</dbReference>
<feature type="compositionally biased region" description="Low complexity" evidence="14">
    <location>
        <begin position="512"/>
        <end position="528"/>
    </location>
</feature>
<evidence type="ECO:0000256" key="3">
    <source>
        <dbReference type="ARBA" id="ARBA00013194"/>
    </source>
</evidence>
<keyword evidence="18" id="KW-1185">Reference proteome</keyword>
<feature type="region of interest" description="Disordered" evidence="14">
    <location>
        <begin position="508"/>
        <end position="528"/>
    </location>
</feature>
<evidence type="ECO:0000313" key="17">
    <source>
        <dbReference type="EMBL" id="KAH1174212.1"/>
    </source>
</evidence>
<feature type="signal peptide" evidence="15">
    <location>
        <begin position="1"/>
        <end position="19"/>
    </location>
</feature>
<dbReference type="AlphaFoldDB" id="A0A9D3X7E0"/>
<evidence type="ECO:0000256" key="2">
    <source>
        <dbReference type="ARBA" id="ARBA00004240"/>
    </source>
</evidence>
<evidence type="ECO:0000256" key="7">
    <source>
        <dbReference type="ARBA" id="ARBA00022824"/>
    </source>
</evidence>
<dbReference type="FunFam" id="3.10.50.40:FF:000002">
    <property type="entry name" value="Peptidylprolyl isomerase"/>
    <property type="match status" value="4"/>
</dbReference>
<evidence type="ECO:0000259" key="16">
    <source>
        <dbReference type="PROSITE" id="PS50059"/>
    </source>
</evidence>
<dbReference type="GO" id="GO:0046872">
    <property type="term" value="F:metal ion binding"/>
    <property type="evidence" value="ECO:0007669"/>
    <property type="project" value="UniProtKB-KW"/>
</dbReference>
<feature type="domain" description="PPIase FKBP-type" evidence="16">
    <location>
        <begin position="45"/>
        <end position="133"/>
    </location>
</feature>
<evidence type="ECO:0000256" key="12">
    <source>
        <dbReference type="ARBA" id="ARBA00055986"/>
    </source>
</evidence>
<protein>
    <recommendedName>
        <fullName evidence="3 13">peptidylprolyl isomerase</fullName>
        <ecNumber evidence="3 13">5.2.1.8</ecNumber>
    </recommendedName>
</protein>
<dbReference type="EC" id="5.2.1.8" evidence="3 13"/>
<proteinExistence type="predicted"/>
<evidence type="ECO:0000256" key="9">
    <source>
        <dbReference type="ARBA" id="ARBA00023110"/>
    </source>
</evidence>
<evidence type="ECO:0000256" key="15">
    <source>
        <dbReference type="SAM" id="SignalP"/>
    </source>
</evidence>
<keyword evidence="8" id="KW-0106">Calcium</keyword>
<dbReference type="PROSITE" id="PS50059">
    <property type="entry name" value="FKBP_PPIASE"/>
    <property type="match status" value="4"/>
</dbReference>
<keyword evidence="5 15" id="KW-0732">Signal</keyword>
<reference evidence="17" key="1">
    <citation type="submission" date="2021-09" db="EMBL/GenBank/DDBJ databases">
        <title>The genome of Mauremys mutica provides insights into the evolution of semi-aquatic lifestyle.</title>
        <authorList>
            <person name="Gong S."/>
            <person name="Gao Y."/>
        </authorList>
    </citation>
    <scope>NUCLEOTIDE SEQUENCE</scope>
    <source>
        <strain evidence="17">MM-2020</strain>
        <tissue evidence="17">Muscle</tissue>
    </source>
</reference>
<evidence type="ECO:0000256" key="14">
    <source>
        <dbReference type="SAM" id="MobiDB-lite"/>
    </source>
</evidence>
<feature type="domain" description="PPIase FKBP-type" evidence="16">
    <location>
        <begin position="269"/>
        <end position="357"/>
    </location>
</feature>
<evidence type="ECO:0000256" key="5">
    <source>
        <dbReference type="ARBA" id="ARBA00022729"/>
    </source>
</evidence>
<accession>A0A9D3X7E0</accession>
<organism evidence="17 18">
    <name type="scientific">Mauremys mutica</name>
    <name type="common">yellowpond turtle</name>
    <dbReference type="NCBI Taxonomy" id="74926"/>
    <lineage>
        <taxon>Eukaryota</taxon>
        <taxon>Metazoa</taxon>
        <taxon>Chordata</taxon>
        <taxon>Craniata</taxon>
        <taxon>Vertebrata</taxon>
        <taxon>Euteleostomi</taxon>
        <taxon>Archelosauria</taxon>
        <taxon>Testudinata</taxon>
        <taxon>Testudines</taxon>
        <taxon>Cryptodira</taxon>
        <taxon>Durocryptodira</taxon>
        <taxon>Testudinoidea</taxon>
        <taxon>Geoemydidae</taxon>
        <taxon>Geoemydinae</taxon>
        <taxon>Mauremys</taxon>
    </lineage>
</organism>
<evidence type="ECO:0000313" key="18">
    <source>
        <dbReference type="Proteomes" id="UP000827986"/>
    </source>
</evidence>
<dbReference type="Proteomes" id="UP000827986">
    <property type="component" value="Unassembled WGS sequence"/>
</dbReference>
<feature type="domain" description="PPIase FKBP-type" evidence="16">
    <location>
        <begin position="381"/>
        <end position="468"/>
    </location>
</feature>
<keyword evidence="9 13" id="KW-0697">Rotamase</keyword>
<feature type="chain" id="PRO_5038592862" description="peptidylprolyl isomerase" evidence="15">
    <location>
        <begin position="20"/>
        <end position="657"/>
    </location>
</feature>
<sequence length="657" mass="71902">MARGGLLLLLGLLAAPGRGDPGPLEDVVVDRYYIPKVCLREAQMGDFIRYHYNGTFRDGQKFDSSYDRGATVAGVVGVGRLITGMDRGLQGMCVNERRHLIVPPHLGYGSIGVAGMIPPDATLYFDVIMLDIWNKEDKLQITTLHKPERCNRTVENSDFVRYHYNGTLLDGTHFDSSYSKDSTYDTYVGTGWLIKGMDEGLLGMCAGEKRRIIIPPFLAYGEKGYGTVIPPQASLVFDVLLVDLHNPKDGIFLEHLEVPASCKRKAVTGDFVRYHYNGTLMDGTLFDSSYSRNHTYDTYIGKGFIIPGMDQGLQGVCVGEKRRIIVPPHLGYGENGAGNKIPGSAVLIFDIHVIDFHNPLDSVEIETLSRPEGCNVTTQERDFVRYHYNCSLLDGTKLFSSHDYNHPQEATLGTSKVIDGLNTGLLNMCVGEKRVIIIPPHLGHGENGARGVPGSAVLQFEVELLSREEGVPEGYLFIWHGDPPTNLYEDMDLNKDGEIPPEEVQPKLRAQGGVESESGNSPSSSLGSCDPLRLGFPMAKGGAVRLPSWHPALVPSPRSCSKAVTDAHPLGGWLLRWQYQGFRPRLPQSCGRVRGQGRTLSDAPAQGSSQAATSLWPIATRHAGNQPQAAARIGSGCRLRRGAGAVCPRWAALPRKL</sequence>
<evidence type="ECO:0000256" key="11">
    <source>
        <dbReference type="ARBA" id="ARBA00023235"/>
    </source>
</evidence>
<dbReference type="InterPro" id="IPR046357">
    <property type="entry name" value="PPIase_dom_sf"/>
</dbReference>
<comment type="subcellular location">
    <subcellularLocation>
        <location evidence="2">Endoplasmic reticulum</location>
    </subcellularLocation>
</comment>
<evidence type="ECO:0000256" key="6">
    <source>
        <dbReference type="ARBA" id="ARBA00022737"/>
    </source>
</evidence>
<dbReference type="GO" id="GO:0005783">
    <property type="term" value="C:endoplasmic reticulum"/>
    <property type="evidence" value="ECO:0007669"/>
    <property type="project" value="UniProtKB-SubCell"/>
</dbReference>
<dbReference type="InterPro" id="IPR001179">
    <property type="entry name" value="PPIase_FKBP_dom"/>
</dbReference>
<name>A0A9D3X7E0_9SAUR</name>
<evidence type="ECO:0000256" key="10">
    <source>
        <dbReference type="ARBA" id="ARBA00023180"/>
    </source>
</evidence>
<keyword evidence="10" id="KW-0325">Glycoprotein</keyword>
<keyword evidence="6" id="KW-0677">Repeat</keyword>
<keyword evidence="7" id="KW-0256">Endoplasmic reticulum</keyword>
<dbReference type="SUPFAM" id="SSF54534">
    <property type="entry name" value="FKBP-like"/>
    <property type="match status" value="4"/>
</dbReference>
<comment type="catalytic activity">
    <reaction evidence="1 13">
        <text>[protein]-peptidylproline (omega=180) = [protein]-peptidylproline (omega=0)</text>
        <dbReference type="Rhea" id="RHEA:16237"/>
        <dbReference type="Rhea" id="RHEA-COMP:10747"/>
        <dbReference type="Rhea" id="RHEA-COMP:10748"/>
        <dbReference type="ChEBI" id="CHEBI:83833"/>
        <dbReference type="ChEBI" id="CHEBI:83834"/>
        <dbReference type="EC" id="5.2.1.8"/>
    </reaction>
</comment>
<dbReference type="EMBL" id="JAHDVG010000480">
    <property type="protein sequence ID" value="KAH1174212.1"/>
    <property type="molecule type" value="Genomic_DNA"/>
</dbReference>
<keyword evidence="4" id="KW-0479">Metal-binding</keyword>
<dbReference type="PANTHER" id="PTHR46046">
    <property type="entry name" value="PEPTIDYLPROLYL ISOMERASE"/>
    <property type="match status" value="1"/>
</dbReference>
<dbReference type="Gene3D" id="3.10.50.40">
    <property type="match status" value="4"/>
</dbReference>
<feature type="domain" description="PPIase FKBP-type" evidence="16">
    <location>
        <begin position="157"/>
        <end position="245"/>
    </location>
</feature>